<evidence type="ECO:0000313" key="2">
    <source>
        <dbReference type="EMBL" id="KAJ9553152.1"/>
    </source>
</evidence>
<keyword evidence="3" id="KW-1185">Reference proteome</keyword>
<dbReference type="PANTHER" id="PTHR31704:SF37">
    <property type="entry name" value="HEAT SHOCK PROTEIN"/>
    <property type="match status" value="1"/>
</dbReference>
<reference evidence="2" key="1">
    <citation type="submission" date="2023-03" db="EMBL/GenBank/DDBJ databases">
        <title>Chromosome-scale reference genome and RAD-based genetic map of yellow starthistle (Centaurea solstitialis) reveal putative structural variation and QTLs associated with invader traits.</title>
        <authorList>
            <person name="Reatini B."/>
            <person name="Cang F.A."/>
            <person name="Jiang Q."/>
            <person name="Mckibben M.T.W."/>
            <person name="Barker M.S."/>
            <person name="Rieseberg L.H."/>
            <person name="Dlugosch K.M."/>
        </authorList>
    </citation>
    <scope>NUCLEOTIDE SEQUENCE</scope>
    <source>
        <strain evidence="2">CAN-66</strain>
        <tissue evidence="2">Leaf</tissue>
    </source>
</reference>
<evidence type="ECO:0000256" key="1">
    <source>
        <dbReference type="SAM" id="MobiDB-lite"/>
    </source>
</evidence>
<dbReference type="EMBL" id="JARYMX010000004">
    <property type="protein sequence ID" value="KAJ9553152.1"/>
    <property type="molecule type" value="Genomic_DNA"/>
</dbReference>
<accession>A0AA38TKJ7</accession>
<protein>
    <submittedName>
        <fullName evidence="2">Uncharacterized protein</fullName>
    </submittedName>
</protein>
<gene>
    <name evidence="2" type="ORF">OSB04_017197</name>
</gene>
<dbReference type="AlphaFoldDB" id="A0AA38TKJ7"/>
<dbReference type="PANTHER" id="PTHR31704">
    <property type="entry name" value="MYB/SANT-LIKE DNA-BINDING DOMAIN PROTEIN-RELATED"/>
    <property type="match status" value="1"/>
</dbReference>
<organism evidence="2 3">
    <name type="scientific">Centaurea solstitialis</name>
    <name type="common">yellow star-thistle</name>
    <dbReference type="NCBI Taxonomy" id="347529"/>
    <lineage>
        <taxon>Eukaryota</taxon>
        <taxon>Viridiplantae</taxon>
        <taxon>Streptophyta</taxon>
        <taxon>Embryophyta</taxon>
        <taxon>Tracheophyta</taxon>
        <taxon>Spermatophyta</taxon>
        <taxon>Magnoliopsida</taxon>
        <taxon>eudicotyledons</taxon>
        <taxon>Gunneridae</taxon>
        <taxon>Pentapetalae</taxon>
        <taxon>asterids</taxon>
        <taxon>campanulids</taxon>
        <taxon>Asterales</taxon>
        <taxon>Asteraceae</taxon>
        <taxon>Carduoideae</taxon>
        <taxon>Cardueae</taxon>
        <taxon>Centaureinae</taxon>
        <taxon>Centaurea</taxon>
    </lineage>
</organism>
<evidence type="ECO:0000313" key="3">
    <source>
        <dbReference type="Proteomes" id="UP001172457"/>
    </source>
</evidence>
<name>A0AA38TKJ7_9ASTR</name>
<dbReference type="Proteomes" id="UP001172457">
    <property type="component" value="Chromosome 4"/>
</dbReference>
<feature type="region of interest" description="Disordered" evidence="1">
    <location>
        <begin position="60"/>
        <end position="81"/>
    </location>
</feature>
<comment type="caution">
    <text evidence="2">The sequence shown here is derived from an EMBL/GenBank/DDBJ whole genome shotgun (WGS) entry which is preliminary data.</text>
</comment>
<proteinExistence type="predicted"/>
<sequence>MVKKKVVVVEEEVEIANNVGNGRVDDGCRASNVFPQEALQRSSPSKRPSVVHGDHLQFTRPSASATSEHRRQLRPPPSAASSWRQRLHGDIFFGIFHVDFWGIDLVVTSISLGGRIQKTPWWIKTGKNVDKKQLRNKWDNMKKDWKVYDRLMRLETGIGGTRSLINASLKWWEEKIKVRLTSLFT</sequence>